<comment type="similarity">
    <text evidence="1">Belongs to the 'phage' integrase family.</text>
</comment>
<dbReference type="EMBL" id="BK067788">
    <property type="protein sequence ID" value="DBA52037.1"/>
    <property type="molecule type" value="Genomic_DNA"/>
</dbReference>
<accession>A0AAT9JAJ8</accession>
<proteinExistence type="inferred from homology"/>
<dbReference type="SUPFAM" id="SSF56349">
    <property type="entry name" value="DNA breaking-rejoining enzymes"/>
    <property type="match status" value="1"/>
</dbReference>
<name>A0AAT9JAJ8_9VIRU</name>
<dbReference type="InterPro" id="IPR011010">
    <property type="entry name" value="DNA_brk_join_enz"/>
</dbReference>
<dbReference type="InterPro" id="IPR013762">
    <property type="entry name" value="Integrase-like_cat_sf"/>
</dbReference>
<dbReference type="InterPro" id="IPR002104">
    <property type="entry name" value="Integrase_catalytic"/>
</dbReference>
<feature type="domain" description="Tyr recombinase" evidence="3">
    <location>
        <begin position="3"/>
        <end position="193"/>
    </location>
</feature>
<dbReference type="PROSITE" id="PS51898">
    <property type="entry name" value="TYR_RECOMBINASE"/>
    <property type="match status" value="1"/>
</dbReference>
<evidence type="ECO:0000259" key="3">
    <source>
        <dbReference type="PROSITE" id="PS51898"/>
    </source>
</evidence>
<organism evidence="4">
    <name type="scientific">Nitrosopumilaceae spindle-shaped virus</name>
    <dbReference type="NCBI Taxonomy" id="3065433"/>
    <lineage>
        <taxon>Viruses</taxon>
    </lineage>
</organism>
<dbReference type="Pfam" id="PF00589">
    <property type="entry name" value="Phage_integrase"/>
    <property type="match status" value="1"/>
</dbReference>
<dbReference type="CDD" id="cd00397">
    <property type="entry name" value="DNA_BRE_C"/>
    <property type="match status" value="1"/>
</dbReference>
<keyword evidence="2" id="KW-0233">DNA recombination</keyword>
<sequence length="204" mass="24021">MQARTNYITPDQFKQLIDGVDTLELKKFNHEDVKMLFKVCYWMALRIGEALKINVEDFDFEVMQVYLGKTKTEKQGFAKIPEVFRLELLEYLLDKKGPLFPGMNRFIVSYWLKTLGKRYKIKALTTSQEDTEEKTITHIFRKSMAKDMFYGIHGEKAPLTFVSDTLRHKGKNRLAATQEYLKITGEDLDDFWKRIAKKEEESQV</sequence>
<reference evidence="4" key="2">
    <citation type="submission" date="2024-03" db="EMBL/GenBank/DDBJ databases">
        <authorList>
            <person name="Ni Y."/>
            <person name="Xu T."/>
            <person name="Yan S."/>
            <person name="Chen L."/>
            <person name="Wang Y."/>
        </authorList>
    </citation>
    <scope>NUCLEOTIDE SEQUENCE</scope>
    <source>
        <strain evidence="4">NTM1</strain>
    </source>
</reference>
<dbReference type="Gene3D" id="1.10.443.10">
    <property type="entry name" value="Intergrase catalytic core"/>
    <property type="match status" value="1"/>
</dbReference>
<dbReference type="GO" id="GO:0003677">
    <property type="term" value="F:DNA binding"/>
    <property type="evidence" value="ECO:0007669"/>
    <property type="project" value="InterPro"/>
</dbReference>
<evidence type="ECO:0000256" key="2">
    <source>
        <dbReference type="ARBA" id="ARBA00023172"/>
    </source>
</evidence>
<evidence type="ECO:0000256" key="1">
    <source>
        <dbReference type="ARBA" id="ARBA00008857"/>
    </source>
</evidence>
<reference evidence="4" key="1">
    <citation type="journal article" date="2024" name="Environ. Microbiol. Rep.">
        <title>Hiding in plain sight: The discovery of complete genomes of 11 hypothetical spindle-shaped viruses that putatively infect mesophilic ammonia-oxidizing archaea.</title>
        <authorList>
            <person name="Ni Y."/>
            <person name="Xu T."/>
            <person name="Yan S."/>
            <person name="Chen L."/>
            <person name="Wang Y."/>
        </authorList>
    </citation>
    <scope>NUCLEOTIDE SEQUENCE</scope>
    <source>
        <strain evidence="4">NTM1</strain>
    </source>
</reference>
<evidence type="ECO:0000313" key="4">
    <source>
        <dbReference type="EMBL" id="DBA52037.1"/>
    </source>
</evidence>
<protein>
    <submittedName>
        <fullName evidence="4">ORF79</fullName>
    </submittedName>
</protein>
<dbReference type="GO" id="GO:0006310">
    <property type="term" value="P:DNA recombination"/>
    <property type="evidence" value="ECO:0007669"/>
    <property type="project" value="UniProtKB-KW"/>
</dbReference>
<dbReference type="GO" id="GO:0015074">
    <property type="term" value="P:DNA integration"/>
    <property type="evidence" value="ECO:0007669"/>
    <property type="project" value="InterPro"/>
</dbReference>